<gene>
    <name evidence="1" type="primary">32</name>
    <name evidence="1" type="ORF">SEA_DUMPSTERDUDE_32</name>
</gene>
<sequence length="71" mass="7689">MGERVRINVQVAPRLAGAFDLHSVTSVADGDSNAPPSWQNLGGGIQVVLCDDEFRVVQDLRVHGDLFRQSA</sequence>
<reference evidence="1 2" key="1">
    <citation type="submission" date="2020-02" db="EMBL/GenBank/DDBJ databases">
        <authorList>
            <person name="Merkhofer E.C."/>
            <person name="Bhalla S."/>
            <person name="Bricker J.S."/>
            <person name="Brissette I."/>
            <person name="Cavasco M."/>
            <person name="Coleman S."/>
            <person name="Katsanos J."/>
            <person name="Mckinney A."/>
            <person name="Tibbets T."/>
            <person name="Garlena R.A."/>
            <person name="Russell D.A."/>
            <person name="Pope W.H."/>
            <person name="Jacobs-Sera D."/>
            <person name="Hatfull G.F."/>
        </authorList>
    </citation>
    <scope>NUCLEOTIDE SEQUENCE [LARGE SCALE GENOMIC DNA]</scope>
</reference>
<protein>
    <submittedName>
        <fullName evidence="1">Uncharacterized protein</fullName>
    </submittedName>
</protein>
<dbReference type="KEGG" id="vg:62974263"/>
<dbReference type="Proteomes" id="UP000500788">
    <property type="component" value="Segment"/>
</dbReference>
<dbReference type="RefSeq" id="YP_010001098.1">
    <property type="nucleotide sequence ID" value="NC_053172.1"/>
</dbReference>
<name>A0A6G8R090_9CAUD</name>
<accession>A0A6G8R090</accession>
<organism evidence="1 2">
    <name type="scientific">Gordonia phage DumpsterDude</name>
    <dbReference type="NCBI Taxonomy" id="2713262"/>
    <lineage>
        <taxon>Viruses</taxon>
        <taxon>Duplodnaviria</taxon>
        <taxon>Heunggongvirae</taxon>
        <taxon>Uroviricota</taxon>
        <taxon>Caudoviricetes</taxon>
        <taxon>Ruthyvirus</taxon>
        <taxon>Ruthyvirus dumpsterdude</taxon>
    </lineage>
</organism>
<dbReference type="EMBL" id="MT024859">
    <property type="protein sequence ID" value="QIN93620.1"/>
    <property type="molecule type" value="Genomic_DNA"/>
</dbReference>
<proteinExistence type="predicted"/>
<keyword evidence="2" id="KW-1185">Reference proteome</keyword>
<evidence type="ECO:0000313" key="2">
    <source>
        <dbReference type="Proteomes" id="UP000500788"/>
    </source>
</evidence>
<dbReference type="GeneID" id="62974263"/>
<evidence type="ECO:0000313" key="1">
    <source>
        <dbReference type="EMBL" id="QIN93620.1"/>
    </source>
</evidence>